<dbReference type="Pfam" id="PF07669">
    <property type="entry name" value="Eco57I"/>
    <property type="match status" value="1"/>
</dbReference>
<protein>
    <submittedName>
        <fullName evidence="3">DEAD/DEAH box helicase</fullName>
    </submittedName>
</protein>
<dbReference type="Proteomes" id="UP000480425">
    <property type="component" value="Unassembled WGS sequence"/>
</dbReference>
<keyword evidence="3" id="KW-0378">Hydrolase</keyword>
<keyword evidence="3" id="KW-0067">ATP-binding</keyword>
<organism evidence="3 4">
    <name type="scientific">Segatella copri</name>
    <dbReference type="NCBI Taxonomy" id="165179"/>
    <lineage>
        <taxon>Bacteria</taxon>
        <taxon>Pseudomonadati</taxon>
        <taxon>Bacteroidota</taxon>
        <taxon>Bacteroidia</taxon>
        <taxon>Bacteroidales</taxon>
        <taxon>Prevotellaceae</taxon>
        <taxon>Segatella</taxon>
    </lineage>
</organism>
<dbReference type="InterPro" id="IPR011639">
    <property type="entry name" value="MethylTrfase_TaqI-like_dom"/>
</dbReference>
<dbReference type="GO" id="GO:0005829">
    <property type="term" value="C:cytosol"/>
    <property type="evidence" value="ECO:0007669"/>
    <property type="project" value="TreeGrafter"/>
</dbReference>
<dbReference type="Gene3D" id="3.40.50.300">
    <property type="entry name" value="P-loop containing nucleotide triphosphate hydrolases"/>
    <property type="match status" value="1"/>
</dbReference>
<gene>
    <name evidence="3" type="ORF">F7D73_08220</name>
</gene>
<evidence type="ECO:0000313" key="4">
    <source>
        <dbReference type="Proteomes" id="UP000480425"/>
    </source>
</evidence>
<evidence type="ECO:0000259" key="2">
    <source>
        <dbReference type="SMART" id="SM00487"/>
    </source>
</evidence>
<dbReference type="GO" id="GO:0016787">
    <property type="term" value="F:hydrolase activity"/>
    <property type="evidence" value="ECO:0007669"/>
    <property type="project" value="InterPro"/>
</dbReference>
<proteinExistence type="predicted"/>
<reference evidence="3 4" key="1">
    <citation type="submission" date="2019-09" db="EMBL/GenBank/DDBJ databases">
        <title>Distinct polysaccharide growth profiles of human intestinal Prevotella copri isolates.</title>
        <authorList>
            <person name="Fehlner-Peach H."/>
            <person name="Magnabosco C."/>
            <person name="Raghavan V."/>
            <person name="Scher J.U."/>
            <person name="Tett A."/>
            <person name="Cox L.M."/>
            <person name="Gottsegen C."/>
            <person name="Watters A."/>
            <person name="Wiltshire- Gordon J.D."/>
            <person name="Segata N."/>
            <person name="Bonneau R."/>
            <person name="Littman D.R."/>
        </authorList>
    </citation>
    <scope>NUCLEOTIDE SEQUENCE [LARGE SCALE GENOMIC DNA]</scope>
    <source>
        <strain evidence="4">iA622</strain>
    </source>
</reference>
<dbReference type="GO" id="GO:0005524">
    <property type="term" value="F:ATP binding"/>
    <property type="evidence" value="ECO:0007669"/>
    <property type="project" value="InterPro"/>
</dbReference>
<dbReference type="Pfam" id="PF04851">
    <property type="entry name" value="ResIII"/>
    <property type="match status" value="1"/>
</dbReference>
<dbReference type="InterPro" id="IPR050742">
    <property type="entry name" value="Helicase_Restrict-Modif_Enz"/>
</dbReference>
<dbReference type="InterPro" id="IPR027417">
    <property type="entry name" value="P-loop_NTPase"/>
</dbReference>
<feature type="region of interest" description="Disordered" evidence="1">
    <location>
        <begin position="689"/>
        <end position="735"/>
    </location>
</feature>
<evidence type="ECO:0000256" key="1">
    <source>
        <dbReference type="SAM" id="MobiDB-lite"/>
    </source>
</evidence>
<dbReference type="PANTHER" id="PTHR47396">
    <property type="entry name" value="TYPE I RESTRICTION ENZYME ECOKI R PROTEIN"/>
    <property type="match status" value="1"/>
</dbReference>
<dbReference type="InterPro" id="IPR006935">
    <property type="entry name" value="Helicase/UvrB_N"/>
</dbReference>
<dbReference type="GO" id="GO:0009007">
    <property type="term" value="F:site-specific DNA-methyltransferase (adenine-specific) activity"/>
    <property type="evidence" value="ECO:0007669"/>
    <property type="project" value="UniProtKB-EC"/>
</dbReference>
<dbReference type="InterPro" id="IPR014001">
    <property type="entry name" value="Helicase_ATP-bd"/>
</dbReference>
<feature type="compositionally biased region" description="Basic and acidic residues" evidence="1">
    <location>
        <begin position="723"/>
        <end position="735"/>
    </location>
</feature>
<comment type="caution">
    <text evidence="3">The sequence shown here is derived from an EMBL/GenBank/DDBJ whole genome shotgun (WGS) entry which is preliminary data.</text>
</comment>
<keyword evidence="3" id="KW-0347">Helicase</keyword>
<feature type="domain" description="Helicase ATP-binding" evidence="2">
    <location>
        <begin position="154"/>
        <end position="364"/>
    </location>
</feature>
<dbReference type="PANTHER" id="PTHR47396:SF1">
    <property type="entry name" value="ATP-DEPENDENT HELICASE IRC3-RELATED"/>
    <property type="match status" value="1"/>
</dbReference>
<dbReference type="RefSeq" id="WP_153123771.1">
    <property type="nucleotide sequence ID" value="NZ_VZCB01000062.1"/>
</dbReference>
<dbReference type="GO" id="GO:0003677">
    <property type="term" value="F:DNA binding"/>
    <property type="evidence" value="ECO:0007669"/>
    <property type="project" value="InterPro"/>
</dbReference>
<dbReference type="SMART" id="SM00487">
    <property type="entry name" value="DEXDc"/>
    <property type="match status" value="1"/>
</dbReference>
<feature type="compositionally biased region" description="Low complexity" evidence="1">
    <location>
        <begin position="701"/>
        <end position="722"/>
    </location>
</feature>
<dbReference type="GO" id="GO:0004386">
    <property type="term" value="F:helicase activity"/>
    <property type="evidence" value="ECO:0007669"/>
    <property type="project" value="UniProtKB-KW"/>
</dbReference>
<dbReference type="EMBL" id="VZCB01000062">
    <property type="protein sequence ID" value="MQN80937.1"/>
    <property type="molecule type" value="Genomic_DNA"/>
</dbReference>
<dbReference type="GO" id="GO:0006304">
    <property type="term" value="P:DNA modification"/>
    <property type="evidence" value="ECO:0007669"/>
    <property type="project" value="InterPro"/>
</dbReference>
<sequence length="1356" mass="156736">MAKHKPTYDYTLIYAFSIDDGRHDNMLKVGKATINYFKKWQDLTPDCELLIKAAKARITQETGTAAIEYKLEYTELAIYEADGEEFGFDDHDVHDVLENSGYHAVEFANLEYNPKEWYPVTTELVIKAIDAVKHNQSLLERKDWKTESARGKKTEIVLREEQELAVTKTLTQFLHGSKMLWDAKMRFGKTLCALEVVKRKPFNRVLILTHRPAVRDGWFKDFNLLQLPGFHYVTRVKSKLFVDGQKIAGGLEVLKQYTEHDPDYKYIYFASIQDIRGSKTVNKKSKFDKNNELFKEKWDLLIIDEAHEGIRTEQGKAVVAEFQKNKQMKSLYLSGTPYNILKLFKEKEIYRWDYNMEQDAKERWNKEHPDEKNPYEGLARLNICTYNLGEVMTNYSHDENDYFNFTEFFRVDADTDKFVHEDDVRAFLKLMTKDGENKELNYPFATSEYRDYFQHTLWSIPGVDAARCLSAILREDKEDNYFRAYEIVNIAGKGDSDIERENEDNATREKKETEALAKVQNAIRTHEKTITLTCGRCTTGVSVPEWTAVLMLSGSYETKAARYLQTIFRCQTPFKGKTKRECYAFDFAPDRTLTVIDNYLTEISRGSGSKNFGQKKAQETERFLRFCSFISIDGSKTVNFDTRNFMKQVNRAYSEEIMRGHTRKLFDNLDNISNDVFELLKNIDAKMSVSSSGKKGRGKVKVNSEGVTGEGATTSSSSSGTIKEPKEPKIGKKNKTKGDQAYEILEKIIIRFPMLIYGAIDKLSDSFTIDKFVKDIDEKSWEEFMPKGLTKADFIKVAHIIKNERFMAWAESIYEKVNALEGKPVDERVNGIADIISEFRYPDKETVLTPWRVVNMHLSDTVGGYDFFGEKHGDEDLLSEPRFVGEDREVTKRVFFTPAPNILELNSKTGLYPLYMAYTLYRLQCKNQQGFGPELTNEEKADVWKKVIEKNIFVVCKTKMAERITNRTLVGFSNIKVNAKCYTDVRNNNADIIETLKNNPQHFVEDVKNGKEFWKANNNRNMKFNAIVGNPPYNLSSNHANQNRQPPIFHKFIQVATLISPEYVTLITPARWYISNILLGTFPHDFLADRHVVSLFDFPYETDCFKDVEIKGGVSYFLWDKNNESECRVTTCIGDTREVSYRYLKFNENEDIFIRYNQAIPILEKVLTKTDKFFNTLVSSQNPFGFNTAVKGEENAGPKSVYLYTKGLVKSYIDRDKVLLHPEWIDCKKILTSKAAEDGTLPGKVITQFNMVGEGTCCNGTFVVINPTNSENGEEICKNVMKYMSTKFFRFLMSTRKYTQDVKDTTFSFIPCQDFTDKSDVDWSKSIDDIDNYFLKVKYELSDKEILFINKMIKPL</sequence>
<accession>A0A6G1U0J2</accession>
<evidence type="ECO:0000313" key="3">
    <source>
        <dbReference type="EMBL" id="MQN80937.1"/>
    </source>
</evidence>
<name>A0A6G1U0J2_9BACT</name>
<dbReference type="SUPFAM" id="SSF52540">
    <property type="entry name" value="P-loop containing nucleoside triphosphate hydrolases"/>
    <property type="match status" value="1"/>
</dbReference>
<dbReference type="InterPro" id="IPR002052">
    <property type="entry name" value="DNA_methylase_N6_adenine_CS"/>
</dbReference>
<keyword evidence="3" id="KW-0547">Nucleotide-binding</keyword>
<dbReference type="PROSITE" id="PS00092">
    <property type="entry name" value="N6_MTASE"/>
    <property type="match status" value="1"/>
</dbReference>
<dbReference type="OrthoDB" id="32195at2"/>
<dbReference type="GO" id="GO:0032259">
    <property type="term" value="P:methylation"/>
    <property type="evidence" value="ECO:0007669"/>
    <property type="project" value="InterPro"/>
</dbReference>